<dbReference type="EMBL" id="SWFT01000149">
    <property type="protein sequence ID" value="KAA8898130.1"/>
    <property type="molecule type" value="Genomic_DNA"/>
</dbReference>
<keyword evidence="4" id="KW-0547">Nucleotide-binding</keyword>
<evidence type="ECO:0000313" key="8">
    <source>
        <dbReference type="EMBL" id="KAA8898130.1"/>
    </source>
</evidence>
<dbReference type="AlphaFoldDB" id="A0A642UFV0"/>
<dbReference type="SUPFAM" id="SSF53613">
    <property type="entry name" value="Ribokinase-like"/>
    <property type="match status" value="1"/>
</dbReference>
<dbReference type="GO" id="GO:0005829">
    <property type="term" value="C:cytosol"/>
    <property type="evidence" value="ECO:0007669"/>
    <property type="project" value="TreeGrafter"/>
</dbReference>
<keyword evidence="6" id="KW-0067">ATP-binding</keyword>
<protein>
    <recommendedName>
        <fullName evidence="2">pyridoxal kinase</fullName>
        <ecNumber evidence="2">2.7.1.35</ecNumber>
    </recommendedName>
</protein>
<dbReference type="EC" id="2.7.1.35" evidence="2"/>
<dbReference type="GO" id="GO:0005524">
    <property type="term" value="F:ATP binding"/>
    <property type="evidence" value="ECO:0007669"/>
    <property type="project" value="UniProtKB-KW"/>
</dbReference>
<dbReference type="Pfam" id="PF08543">
    <property type="entry name" value="Phos_pyr_kin"/>
    <property type="match status" value="1"/>
</dbReference>
<gene>
    <name evidence="8" type="ORF">DIURU_004985</name>
</gene>
<reference evidence="8 9" key="1">
    <citation type="submission" date="2019-07" db="EMBL/GenBank/DDBJ databases">
        <title>Genome assembly of two rare yeast pathogens: Diutina rugosa and Trichomonascus ciferrii.</title>
        <authorList>
            <person name="Mixao V."/>
            <person name="Saus E."/>
            <person name="Hansen A."/>
            <person name="Lass-Flor C."/>
            <person name="Gabaldon T."/>
        </authorList>
    </citation>
    <scope>NUCLEOTIDE SEQUENCE [LARGE SCALE GENOMIC DNA]</scope>
    <source>
        <strain evidence="8 9">CBS 613</strain>
    </source>
</reference>
<dbReference type="GO" id="GO:0009443">
    <property type="term" value="P:pyridoxal 5'-phosphate salvage"/>
    <property type="evidence" value="ECO:0007669"/>
    <property type="project" value="InterPro"/>
</dbReference>
<evidence type="ECO:0000256" key="2">
    <source>
        <dbReference type="ARBA" id="ARBA00012104"/>
    </source>
</evidence>
<dbReference type="CDD" id="cd01173">
    <property type="entry name" value="pyridoxal_pyridoxamine_kinase"/>
    <property type="match status" value="1"/>
</dbReference>
<dbReference type="OrthoDB" id="2104723at2759"/>
<dbReference type="PANTHER" id="PTHR10534:SF2">
    <property type="entry name" value="PYRIDOXAL KINASE"/>
    <property type="match status" value="1"/>
</dbReference>
<dbReference type="VEuPathDB" id="FungiDB:DIURU_004985"/>
<dbReference type="InterPro" id="IPR004625">
    <property type="entry name" value="PyrdxlKinase"/>
</dbReference>
<evidence type="ECO:0000259" key="7">
    <source>
        <dbReference type="Pfam" id="PF08543"/>
    </source>
</evidence>
<dbReference type="GO" id="GO:0008478">
    <property type="term" value="F:pyridoxal kinase activity"/>
    <property type="evidence" value="ECO:0007669"/>
    <property type="project" value="UniProtKB-EC"/>
</dbReference>
<dbReference type="InterPro" id="IPR029056">
    <property type="entry name" value="Ribokinase-like"/>
</dbReference>
<accession>A0A642UFV0</accession>
<evidence type="ECO:0000256" key="6">
    <source>
        <dbReference type="ARBA" id="ARBA00022840"/>
    </source>
</evidence>
<dbReference type="Proteomes" id="UP000449547">
    <property type="component" value="Unassembled WGS sequence"/>
</dbReference>
<evidence type="ECO:0000256" key="4">
    <source>
        <dbReference type="ARBA" id="ARBA00022741"/>
    </source>
</evidence>
<comment type="similarity">
    <text evidence="1">Belongs to the pyridoxine kinase family.</text>
</comment>
<dbReference type="GeneID" id="54783636"/>
<name>A0A642UFV0_DIURU</name>
<evidence type="ECO:0000256" key="5">
    <source>
        <dbReference type="ARBA" id="ARBA00022777"/>
    </source>
</evidence>
<dbReference type="NCBIfam" id="TIGR00687">
    <property type="entry name" value="pyridox_kin"/>
    <property type="match status" value="1"/>
</dbReference>
<keyword evidence="3" id="KW-0808">Transferase</keyword>
<feature type="domain" description="Pyridoxamine kinase/Phosphomethylpyrimidine kinase" evidence="7">
    <location>
        <begin position="85"/>
        <end position="280"/>
    </location>
</feature>
<organism evidence="8 9">
    <name type="scientific">Diutina rugosa</name>
    <name type="common">Yeast</name>
    <name type="synonym">Candida rugosa</name>
    <dbReference type="NCBI Taxonomy" id="5481"/>
    <lineage>
        <taxon>Eukaryota</taxon>
        <taxon>Fungi</taxon>
        <taxon>Dikarya</taxon>
        <taxon>Ascomycota</taxon>
        <taxon>Saccharomycotina</taxon>
        <taxon>Pichiomycetes</taxon>
        <taxon>Debaryomycetaceae</taxon>
        <taxon>Diutina</taxon>
    </lineage>
</organism>
<comment type="caution">
    <text evidence="8">The sequence shown here is derived from an EMBL/GenBank/DDBJ whole genome shotgun (WGS) entry which is preliminary data.</text>
</comment>
<dbReference type="InterPro" id="IPR013749">
    <property type="entry name" value="PM/HMP-P_kinase-1"/>
</dbReference>
<dbReference type="Gene3D" id="3.40.1190.20">
    <property type="match status" value="1"/>
</dbReference>
<evidence type="ECO:0000256" key="1">
    <source>
        <dbReference type="ARBA" id="ARBA00008805"/>
    </source>
</evidence>
<dbReference type="PANTHER" id="PTHR10534">
    <property type="entry name" value="PYRIDOXAL KINASE"/>
    <property type="match status" value="1"/>
</dbReference>
<keyword evidence="5" id="KW-0418">Kinase</keyword>
<proteinExistence type="inferred from homology"/>
<dbReference type="OMA" id="HTQYGQW"/>
<evidence type="ECO:0000256" key="3">
    <source>
        <dbReference type="ARBA" id="ARBA00022679"/>
    </source>
</evidence>
<keyword evidence="9" id="KW-1185">Reference proteome</keyword>
<dbReference type="RefSeq" id="XP_034010387.1">
    <property type="nucleotide sequence ID" value="XM_034157916.1"/>
</dbReference>
<evidence type="ECO:0000313" key="9">
    <source>
        <dbReference type="Proteomes" id="UP000449547"/>
    </source>
</evidence>
<sequence>MNITACGVDDFSLLANRGTVIKIIHPNLQAMGGTVLSIQSHVAHGYVGNKAAVFPLQCLGWDVDVVNTVNFSNHTGYGKTRGTTMDPNELQDIFSQLDSRLNLSYDAMLTGYIPNAALIRAIGRHAHNAKQRTPDMMYLLDPVMGDNGYMYVDKSCIDEYRTILESRVVDIITPNQYELELLVQCKIDTPQQLEKAMDHAHRSYGVTYCVVSSVTFGNSTYCAFSTLNQPPKLFHIPLIKSYFTGVGDLFAAVLLDRLYTSRNIETALSEVLEVMAKTLALTHKAGVDEFHREFPGQSIESKINDGTTMRYFELRVIQAKSYFHLKESPFRSQHLDSVSISSIA</sequence>